<evidence type="ECO:0000313" key="3">
    <source>
        <dbReference type="EMBL" id="GFM38004.1"/>
    </source>
</evidence>
<gene>
    <name evidence="3" type="ORF">DSM19430T_26880</name>
</gene>
<evidence type="ECO:0000313" key="4">
    <source>
        <dbReference type="Proteomes" id="UP000503820"/>
    </source>
</evidence>
<dbReference type="Pfam" id="PF21821">
    <property type="entry name" value="Dit_like"/>
    <property type="match status" value="1"/>
</dbReference>
<evidence type="ECO:0000259" key="2">
    <source>
        <dbReference type="Pfam" id="PF21821"/>
    </source>
</evidence>
<accession>A0A7J0BYE3</accession>
<dbReference type="EMBL" id="BLVP01000010">
    <property type="protein sequence ID" value="GFM38004.1"/>
    <property type="molecule type" value="Genomic_DNA"/>
</dbReference>
<dbReference type="RefSeq" id="WP_174410613.1">
    <property type="nucleotide sequence ID" value="NZ_BLVP01000010.1"/>
</dbReference>
<feature type="region of interest" description="Disordered" evidence="1">
    <location>
        <begin position="143"/>
        <end position="179"/>
    </location>
</feature>
<protein>
    <recommendedName>
        <fullName evidence="2">Dit-like phage tail protein N-terminal domain-containing protein</fullName>
    </recommendedName>
</protein>
<feature type="domain" description="Dit-like phage tail protein N-terminal" evidence="2">
    <location>
        <begin position="25"/>
        <end position="147"/>
    </location>
</feature>
<organism evidence="3 4">
    <name type="scientific">Desulfovibrio psychrotolerans</name>
    <dbReference type="NCBI Taxonomy" id="415242"/>
    <lineage>
        <taxon>Bacteria</taxon>
        <taxon>Pseudomonadati</taxon>
        <taxon>Thermodesulfobacteriota</taxon>
        <taxon>Desulfovibrionia</taxon>
        <taxon>Desulfovibrionales</taxon>
        <taxon>Desulfovibrionaceae</taxon>
        <taxon>Desulfovibrio</taxon>
    </lineage>
</organism>
<reference evidence="3 4" key="1">
    <citation type="submission" date="2020-05" db="EMBL/GenBank/DDBJ databases">
        <title>Draft genome sequence of Desulfovibrio psychrotolerans JS1T.</title>
        <authorList>
            <person name="Ueno A."/>
            <person name="Tamazawa S."/>
            <person name="Tamamura S."/>
            <person name="Murakami T."/>
            <person name="Kiyama T."/>
            <person name="Inomata H."/>
            <person name="Amano Y."/>
            <person name="Miyakawa K."/>
            <person name="Tamaki H."/>
            <person name="Naganuma T."/>
            <person name="Kaneko K."/>
        </authorList>
    </citation>
    <scope>NUCLEOTIDE SEQUENCE [LARGE SCALE GENOMIC DNA]</scope>
    <source>
        <strain evidence="3 4">JS1</strain>
    </source>
</reference>
<keyword evidence="4" id="KW-1185">Reference proteome</keyword>
<dbReference type="AlphaFoldDB" id="A0A7J0BYE3"/>
<sequence length="179" mass="19289">MSDVLSKSSGPVLLRPTRSIGGLYPDVVVEESHEDALQVTEHPVEQGAAISDHAFKKPATVVIRGGVSDASAENTGGERRSVEFYNTLLELQKSRELFDLVTGKRLYRNMLLETLSTVTDNAGEHALMFTAACREVVVVTTRTTTVPPRSRHAQPGKTGATSDAGQKQPRQSILKGGFG</sequence>
<feature type="compositionally biased region" description="Polar residues" evidence="1">
    <location>
        <begin position="159"/>
        <end position="171"/>
    </location>
</feature>
<dbReference type="InterPro" id="IPR048494">
    <property type="entry name" value="Dit-like_N"/>
</dbReference>
<dbReference type="Proteomes" id="UP000503820">
    <property type="component" value="Unassembled WGS sequence"/>
</dbReference>
<name>A0A7J0BYE3_9BACT</name>
<comment type="caution">
    <text evidence="3">The sequence shown here is derived from an EMBL/GenBank/DDBJ whole genome shotgun (WGS) entry which is preliminary data.</text>
</comment>
<proteinExistence type="predicted"/>
<evidence type="ECO:0000256" key="1">
    <source>
        <dbReference type="SAM" id="MobiDB-lite"/>
    </source>
</evidence>